<keyword evidence="3" id="KW-1185">Reference proteome</keyword>
<gene>
    <name evidence="2" type="ORF">KHLLAP_LOCUS10371</name>
</gene>
<feature type="compositionally biased region" description="Basic and acidic residues" evidence="1">
    <location>
        <begin position="629"/>
        <end position="640"/>
    </location>
</feature>
<dbReference type="Proteomes" id="UP001295740">
    <property type="component" value="Unassembled WGS sequence"/>
</dbReference>
<evidence type="ECO:0000256" key="1">
    <source>
        <dbReference type="SAM" id="MobiDB-lite"/>
    </source>
</evidence>
<accession>A0AAI8YM39</accession>
<feature type="compositionally biased region" description="Basic and acidic residues" evidence="1">
    <location>
        <begin position="686"/>
        <end position="705"/>
    </location>
</feature>
<proteinExistence type="predicted"/>
<feature type="region of interest" description="Disordered" evidence="1">
    <location>
        <begin position="619"/>
        <end position="640"/>
    </location>
</feature>
<dbReference type="AlphaFoldDB" id="A0AAI8YM39"/>
<protein>
    <submittedName>
        <fullName evidence="2">Uu.00g058030.m01.CDS01</fullName>
    </submittedName>
</protein>
<name>A0AAI8YM39_9PEZI</name>
<dbReference type="EMBL" id="CAUWAG010000013">
    <property type="protein sequence ID" value="CAJ2509903.1"/>
    <property type="molecule type" value="Genomic_DNA"/>
</dbReference>
<feature type="region of interest" description="Disordered" evidence="1">
    <location>
        <begin position="1"/>
        <end position="20"/>
    </location>
</feature>
<evidence type="ECO:0000313" key="2">
    <source>
        <dbReference type="EMBL" id="CAJ2509903.1"/>
    </source>
</evidence>
<organism evidence="2 3">
    <name type="scientific">Anthostomella pinea</name>
    <dbReference type="NCBI Taxonomy" id="933095"/>
    <lineage>
        <taxon>Eukaryota</taxon>
        <taxon>Fungi</taxon>
        <taxon>Dikarya</taxon>
        <taxon>Ascomycota</taxon>
        <taxon>Pezizomycotina</taxon>
        <taxon>Sordariomycetes</taxon>
        <taxon>Xylariomycetidae</taxon>
        <taxon>Xylariales</taxon>
        <taxon>Xylariaceae</taxon>
        <taxon>Anthostomella</taxon>
    </lineage>
</organism>
<comment type="caution">
    <text evidence="2">The sequence shown here is derived from an EMBL/GenBank/DDBJ whole genome shotgun (WGS) entry which is preliminary data.</text>
</comment>
<reference evidence="2" key="1">
    <citation type="submission" date="2023-10" db="EMBL/GenBank/DDBJ databases">
        <authorList>
            <person name="Hackl T."/>
        </authorList>
    </citation>
    <scope>NUCLEOTIDE SEQUENCE</scope>
</reference>
<evidence type="ECO:0000313" key="3">
    <source>
        <dbReference type="Proteomes" id="UP001295740"/>
    </source>
</evidence>
<sequence length="712" mass="80010">MAPSHPADADELGISSDDDASDLENKVTLESINQRMTIRSAITSNYATQWGAVEAFRELVQNWRDGIIKSFKIYECDFHVTLEENDDEIVYKAVGPKSQRRKSQGTQECLGYIRWHRNEGAGIVEITNRQATLQSWHLDMGGSSKQNDSHQAGSHGEGLKVALLILSLLPIAPAPNEDVQFFVGGNTPGRDENGYPTQRIEVTKDKFREWTKAALFLQTIPDEEIVRTKLGDLIIDARFSGNIYLKGLLLKECKGSKSASIAGKKIMYGYSFASGVTNREIESMAGADDESRAILNIWNLALTDPSKPPDLVNKLHEMLDSDNPEYADVARAETFIHSGTREHIKKYLLSEKFEGKWFYTAKEKNQNRRVEQVVQGLGREPLMLKDSYWLIMKAAGLRTADEERKRFLAAADAPVPDDVFSKAVHRLVRAGLAACPQTSGLSVLFVKAGWLGLDSFYAEPQKAFKIHEKWLTAKGAQEELGLDGSKQPSWYLKRALSESDQHVQEHIQIKQDLEFKINRFEKTDSVITTWNAGSGWTPDTDITIHLHNEVTCLHHKQHLIREEITKAHLQCLKVVNRSRFAVPSVPAADKKIFVLLSNLSDPYSFVVLSEEPRIIEMPTPVATPATPSRVRESPKPDEQKTYTLGDQMQSLDIVTPRDWYHGSNPKGTKAVIGIEKSESEAVAVTKDNETPAKRPLPELETLDRMVKRRRGR</sequence>
<feature type="region of interest" description="Disordered" evidence="1">
    <location>
        <begin position="682"/>
        <end position="712"/>
    </location>
</feature>